<organism evidence="11 12">
    <name type="scientific">Candidatus Desulfovibrio intestinavium</name>
    <dbReference type="NCBI Taxonomy" id="2838534"/>
    <lineage>
        <taxon>Bacteria</taxon>
        <taxon>Pseudomonadati</taxon>
        <taxon>Thermodesulfobacteriota</taxon>
        <taxon>Desulfovibrionia</taxon>
        <taxon>Desulfovibrionales</taxon>
        <taxon>Desulfovibrionaceae</taxon>
        <taxon>Desulfovibrio</taxon>
    </lineage>
</organism>
<dbReference type="GO" id="GO:0005829">
    <property type="term" value="C:cytosol"/>
    <property type="evidence" value="ECO:0007669"/>
    <property type="project" value="TreeGrafter"/>
</dbReference>
<proteinExistence type="inferred from homology"/>
<dbReference type="InterPro" id="IPR027417">
    <property type="entry name" value="P-loop_NTPase"/>
</dbReference>
<dbReference type="SMART" id="SM00072">
    <property type="entry name" value="GuKc"/>
    <property type="match status" value="1"/>
</dbReference>
<evidence type="ECO:0000256" key="4">
    <source>
        <dbReference type="ARBA" id="ARBA00022679"/>
    </source>
</evidence>
<dbReference type="EC" id="2.7.4.8" evidence="2 9"/>
<dbReference type="FunFam" id="3.30.63.10:FF:000002">
    <property type="entry name" value="Guanylate kinase 1"/>
    <property type="match status" value="1"/>
</dbReference>
<dbReference type="SUPFAM" id="SSF52540">
    <property type="entry name" value="P-loop containing nucleoside triphosphate hydrolases"/>
    <property type="match status" value="1"/>
</dbReference>
<reference evidence="11" key="2">
    <citation type="submission" date="2021-04" db="EMBL/GenBank/DDBJ databases">
        <authorList>
            <person name="Gilroy R."/>
        </authorList>
    </citation>
    <scope>NUCLEOTIDE SEQUENCE</scope>
    <source>
        <strain evidence="11">5032</strain>
    </source>
</reference>
<name>A0A9D2HN37_9BACT</name>
<dbReference type="InterPro" id="IPR017665">
    <property type="entry name" value="Guanylate_kinase"/>
</dbReference>
<dbReference type="EMBL" id="DWZD01000047">
    <property type="protein sequence ID" value="HJA79721.1"/>
    <property type="molecule type" value="Genomic_DNA"/>
</dbReference>
<dbReference type="InterPro" id="IPR008145">
    <property type="entry name" value="GK/Ca_channel_bsu"/>
</dbReference>
<feature type="binding site" evidence="9">
    <location>
        <begin position="12"/>
        <end position="19"/>
    </location>
    <ligand>
        <name>ATP</name>
        <dbReference type="ChEBI" id="CHEBI:30616"/>
    </ligand>
</feature>
<keyword evidence="9" id="KW-0963">Cytoplasm</keyword>
<dbReference type="InterPro" id="IPR020590">
    <property type="entry name" value="Guanylate_kinase_CS"/>
</dbReference>
<keyword evidence="4 9" id="KW-0808">Transferase</keyword>
<dbReference type="AlphaFoldDB" id="A0A9D2HN37"/>
<comment type="caution">
    <text evidence="11">The sequence shown here is derived from an EMBL/GenBank/DDBJ whole genome shotgun (WGS) entry which is preliminary data.</text>
</comment>
<dbReference type="NCBIfam" id="TIGR03263">
    <property type="entry name" value="guanyl_kin"/>
    <property type="match status" value="1"/>
</dbReference>
<evidence type="ECO:0000313" key="11">
    <source>
        <dbReference type="EMBL" id="HJA79721.1"/>
    </source>
</evidence>
<keyword evidence="7 9" id="KW-0067">ATP-binding</keyword>
<comment type="similarity">
    <text evidence="1 9">Belongs to the guanylate kinase family.</text>
</comment>
<evidence type="ECO:0000256" key="5">
    <source>
        <dbReference type="ARBA" id="ARBA00022741"/>
    </source>
</evidence>
<comment type="function">
    <text evidence="9">Essential for recycling GMP and indirectly, cGMP.</text>
</comment>
<evidence type="ECO:0000256" key="1">
    <source>
        <dbReference type="ARBA" id="ARBA00005790"/>
    </source>
</evidence>
<dbReference type="GO" id="GO:0005524">
    <property type="term" value="F:ATP binding"/>
    <property type="evidence" value="ECO:0007669"/>
    <property type="project" value="UniProtKB-UniRule"/>
</dbReference>
<evidence type="ECO:0000256" key="8">
    <source>
        <dbReference type="ARBA" id="ARBA00030128"/>
    </source>
</evidence>
<reference evidence="11" key="1">
    <citation type="journal article" date="2021" name="PeerJ">
        <title>Extensive microbial diversity within the chicken gut microbiome revealed by metagenomics and culture.</title>
        <authorList>
            <person name="Gilroy R."/>
            <person name="Ravi A."/>
            <person name="Getino M."/>
            <person name="Pursley I."/>
            <person name="Horton D.L."/>
            <person name="Alikhan N.F."/>
            <person name="Baker D."/>
            <person name="Gharbi K."/>
            <person name="Hall N."/>
            <person name="Watson M."/>
            <person name="Adriaenssens E.M."/>
            <person name="Foster-Nyarko E."/>
            <person name="Jarju S."/>
            <person name="Secka A."/>
            <person name="Antonio M."/>
            <person name="Oren A."/>
            <person name="Chaudhuri R.R."/>
            <person name="La Ragione R."/>
            <person name="Hildebrand F."/>
            <person name="Pallen M.J."/>
        </authorList>
    </citation>
    <scope>NUCLEOTIDE SEQUENCE</scope>
    <source>
        <strain evidence="11">5032</strain>
    </source>
</reference>
<dbReference type="PANTHER" id="PTHR23117">
    <property type="entry name" value="GUANYLATE KINASE-RELATED"/>
    <property type="match status" value="1"/>
</dbReference>
<dbReference type="Gene3D" id="3.30.63.10">
    <property type="entry name" value="Guanylate Kinase phosphate binding domain"/>
    <property type="match status" value="1"/>
</dbReference>
<dbReference type="Gene3D" id="3.40.50.300">
    <property type="entry name" value="P-loop containing nucleotide triphosphate hydrolases"/>
    <property type="match status" value="1"/>
</dbReference>
<dbReference type="PANTHER" id="PTHR23117:SF13">
    <property type="entry name" value="GUANYLATE KINASE"/>
    <property type="match status" value="1"/>
</dbReference>
<dbReference type="HAMAP" id="MF_00328">
    <property type="entry name" value="Guanylate_kinase"/>
    <property type="match status" value="1"/>
</dbReference>
<dbReference type="PROSITE" id="PS50052">
    <property type="entry name" value="GUANYLATE_KINASE_2"/>
    <property type="match status" value="1"/>
</dbReference>
<evidence type="ECO:0000313" key="12">
    <source>
        <dbReference type="Proteomes" id="UP000823821"/>
    </source>
</evidence>
<dbReference type="GO" id="GO:0004385">
    <property type="term" value="F:GMP kinase activity"/>
    <property type="evidence" value="ECO:0007669"/>
    <property type="project" value="UniProtKB-UniRule"/>
</dbReference>
<evidence type="ECO:0000256" key="7">
    <source>
        <dbReference type="ARBA" id="ARBA00022840"/>
    </source>
</evidence>
<gene>
    <name evidence="9 11" type="primary">gmk</name>
    <name evidence="11" type="ORF">H9784_09195</name>
</gene>
<dbReference type="CDD" id="cd00071">
    <property type="entry name" value="GMPK"/>
    <property type="match status" value="1"/>
</dbReference>
<evidence type="ECO:0000256" key="6">
    <source>
        <dbReference type="ARBA" id="ARBA00022777"/>
    </source>
</evidence>
<dbReference type="InterPro" id="IPR008144">
    <property type="entry name" value="Guanylate_kin-like_dom"/>
</dbReference>
<comment type="catalytic activity">
    <reaction evidence="9">
        <text>GMP + ATP = GDP + ADP</text>
        <dbReference type="Rhea" id="RHEA:20780"/>
        <dbReference type="ChEBI" id="CHEBI:30616"/>
        <dbReference type="ChEBI" id="CHEBI:58115"/>
        <dbReference type="ChEBI" id="CHEBI:58189"/>
        <dbReference type="ChEBI" id="CHEBI:456216"/>
        <dbReference type="EC" id="2.7.4.8"/>
    </reaction>
</comment>
<evidence type="ECO:0000256" key="3">
    <source>
        <dbReference type="ARBA" id="ARBA00016296"/>
    </source>
</evidence>
<protein>
    <recommendedName>
        <fullName evidence="3 9">Guanylate kinase</fullName>
        <ecNumber evidence="2 9">2.7.4.8</ecNumber>
    </recommendedName>
    <alternativeName>
        <fullName evidence="8 9">GMP kinase</fullName>
    </alternativeName>
</protein>
<accession>A0A9D2HN37</accession>
<keyword evidence="5 9" id="KW-0547">Nucleotide-binding</keyword>
<feature type="domain" description="Guanylate kinase-like" evidence="10">
    <location>
        <begin position="5"/>
        <end position="183"/>
    </location>
</feature>
<dbReference type="Proteomes" id="UP000823821">
    <property type="component" value="Unassembled WGS sequence"/>
</dbReference>
<evidence type="ECO:0000259" key="10">
    <source>
        <dbReference type="PROSITE" id="PS50052"/>
    </source>
</evidence>
<comment type="subcellular location">
    <subcellularLocation>
        <location evidence="9">Cytoplasm</location>
    </subcellularLocation>
</comment>
<sequence>MRRHGIALVISAPSGAGKTTLIGRLREEFPHFGYSISCTTRAPRDGERDGADYHFLTRARFEELRESGHFAEWAEVHGNLYGTPLAPVREMLRQGQDVLFDIDVQGARQLKQSLGEAVFVFILPPSLAELERRLRGRGLDSEETIARRLRNARAELREAAWYDYLVVNDDVDTAHDHLRAAYVAATLRPLCRPDLLRALEQGALDAAAV</sequence>
<evidence type="ECO:0000256" key="2">
    <source>
        <dbReference type="ARBA" id="ARBA00012961"/>
    </source>
</evidence>
<dbReference type="PROSITE" id="PS00856">
    <property type="entry name" value="GUANYLATE_KINASE_1"/>
    <property type="match status" value="1"/>
</dbReference>
<keyword evidence="6 9" id="KW-0418">Kinase</keyword>
<evidence type="ECO:0000256" key="9">
    <source>
        <dbReference type="HAMAP-Rule" id="MF_00328"/>
    </source>
</evidence>
<dbReference type="Pfam" id="PF00625">
    <property type="entry name" value="Guanylate_kin"/>
    <property type="match status" value="1"/>
</dbReference>